<dbReference type="Pfam" id="PF00126">
    <property type="entry name" value="HTH_1"/>
    <property type="match status" value="1"/>
</dbReference>
<feature type="domain" description="HTH lysR-type" evidence="5">
    <location>
        <begin position="1"/>
        <end position="61"/>
    </location>
</feature>
<evidence type="ECO:0000256" key="1">
    <source>
        <dbReference type="ARBA" id="ARBA00009437"/>
    </source>
</evidence>
<dbReference type="EMBL" id="JAKNCT010000010">
    <property type="protein sequence ID" value="MCG5031557.1"/>
    <property type="molecule type" value="Genomic_DNA"/>
</dbReference>
<dbReference type="CDD" id="cd08414">
    <property type="entry name" value="PBP2_LTTR_aromatics_like"/>
    <property type="match status" value="1"/>
</dbReference>
<dbReference type="PRINTS" id="PR00039">
    <property type="entry name" value="HTHLYSR"/>
</dbReference>
<dbReference type="PROSITE" id="PS50931">
    <property type="entry name" value="HTH_LYSR"/>
    <property type="match status" value="1"/>
</dbReference>
<name>A0ABS9MSF4_9BURK</name>
<keyword evidence="7" id="KW-1185">Reference proteome</keyword>
<dbReference type="PANTHER" id="PTHR30346">
    <property type="entry name" value="TRANSCRIPTIONAL DUAL REGULATOR HCAR-RELATED"/>
    <property type="match status" value="1"/>
</dbReference>
<accession>A0ABS9MSF4</accession>
<gene>
    <name evidence="6" type="ORF">MAF45_08900</name>
</gene>
<keyword evidence="2" id="KW-0805">Transcription regulation</keyword>
<dbReference type="SUPFAM" id="SSF46785">
    <property type="entry name" value="Winged helix' DNA-binding domain"/>
    <property type="match status" value="1"/>
</dbReference>
<dbReference type="Proteomes" id="UP001297600">
    <property type="component" value="Unassembled WGS sequence"/>
</dbReference>
<evidence type="ECO:0000256" key="4">
    <source>
        <dbReference type="ARBA" id="ARBA00023163"/>
    </source>
</evidence>
<sequence length="294" mass="32906">MNIRRLRSYWLFFVVAREGSFSVAARTLHMTQPPLSMQIAELEEELGVKLFERTPRGVRLTLQGKGLLPLCEKLFRQIEGFEGALNGVVQGVAGTIRIGAIPWITQSVLPGLVSHIRLLYPGMQIKVKQLVSSQMPGGLLGNEVDLCLGYLSSATRDDLELVPIKKYELVVVMPSWHPLTQYQQVSLSSLKNEDYVITDWRNAPEYHDTVVSQCLEKGLSLKISTIAGSVFSQLCYVNCGMGIALIPRACLSTLPPNVRYRELKEKVYLVLKCITRKQDESPVVAEAKRYLEGL</sequence>
<reference evidence="6 7" key="1">
    <citation type="submission" date="2022-02" db="EMBL/GenBank/DDBJ databases">
        <title>Mesosutterella porci, a novel member of the family Sutterellaceae from pig feces.</title>
        <authorList>
            <person name="Wylensek D."/>
            <person name="Clavel T."/>
        </authorList>
    </citation>
    <scope>NUCLEOTIDE SEQUENCE [LARGE SCALE GENOMIC DNA]</scope>
    <source>
        <strain evidence="7">oilRF-744-wt-GAM-9</strain>
    </source>
</reference>
<evidence type="ECO:0000256" key="2">
    <source>
        <dbReference type="ARBA" id="ARBA00023015"/>
    </source>
</evidence>
<comment type="similarity">
    <text evidence="1">Belongs to the LysR transcriptional regulatory family.</text>
</comment>
<dbReference type="SUPFAM" id="SSF53850">
    <property type="entry name" value="Periplasmic binding protein-like II"/>
    <property type="match status" value="1"/>
</dbReference>
<dbReference type="InterPro" id="IPR036390">
    <property type="entry name" value="WH_DNA-bd_sf"/>
</dbReference>
<protein>
    <submittedName>
        <fullName evidence="6">LysR family transcriptional regulator</fullName>
    </submittedName>
</protein>
<dbReference type="RefSeq" id="WP_237979408.1">
    <property type="nucleotide sequence ID" value="NZ_JAKNCT010000010.1"/>
</dbReference>
<keyword evidence="3" id="KW-0238">DNA-binding</keyword>
<dbReference type="InterPro" id="IPR000847">
    <property type="entry name" value="LysR_HTH_N"/>
</dbReference>
<dbReference type="InterPro" id="IPR036388">
    <property type="entry name" value="WH-like_DNA-bd_sf"/>
</dbReference>
<evidence type="ECO:0000256" key="3">
    <source>
        <dbReference type="ARBA" id="ARBA00023125"/>
    </source>
</evidence>
<proteinExistence type="inferred from homology"/>
<dbReference type="InterPro" id="IPR005119">
    <property type="entry name" value="LysR_subst-bd"/>
</dbReference>
<dbReference type="PANTHER" id="PTHR30346:SF0">
    <property type="entry name" value="HCA OPERON TRANSCRIPTIONAL ACTIVATOR HCAR"/>
    <property type="match status" value="1"/>
</dbReference>
<comment type="caution">
    <text evidence="6">The sequence shown here is derived from an EMBL/GenBank/DDBJ whole genome shotgun (WGS) entry which is preliminary data.</text>
</comment>
<organism evidence="6 7">
    <name type="scientific">Mesosutterella porci</name>
    <dbReference type="NCBI Taxonomy" id="2915351"/>
    <lineage>
        <taxon>Bacteria</taxon>
        <taxon>Pseudomonadati</taxon>
        <taxon>Pseudomonadota</taxon>
        <taxon>Betaproteobacteria</taxon>
        <taxon>Burkholderiales</taxon>
        <taxon>Sutterellaceae</taxon>
        <taxon>Mesosutterella</taxon>
    </lineage>
</organism>
<keyword evidence="4" id="KW-0804">Transcription</keyword>
<evidence type="ECO:0000313" key="6">
    <source>
        <dbReference type="EMBL" id="MCG5031557.1"/>
    </source>
</evidence>
<dbReference type="Gene3D" id="3.40.190.10">
    <property type="entry name" value="Periplasmic binding protein-like II"/>
    <property type="match status" value="2"/>
</dbReference>
<evidence type="ECO:0000259" key="5">
    <source>
        <dbReference type="PROSITE" id="PS50931"/>
    </source>
</evidence>
<evidence type="ECO:0000313" key="7">
    <source>
        <dbReference type="Proteomes" id="UP001297600"/>
    </source>
</evidence>
<dbReference type="Pfam" id="PF03466">
    <property type="entry name" value="LysR_substrate"/>
    <property type="match status" value="1"/>
</dbReference>
<dbReference type="Gene3D" id="1.10.10.10">
    <property type="entry name" value="Winged helix-like DNA-binding domain superfamily/Winged helix DNA-binding domain"/>
    <property type="match status" value="1"/>
</dbReference>